<reference evidence="7 8" key="1">
    <citation type="submission" date="2022-02" db="EMBL/GenBank/DDBJ databases">
        <title>Paenibacillus sp. MBLB1776 Whole Genome Shotgun Sequencing.</title>
        <authorList>
            <person name="Hwang C.Y."/>
            <person name="Cho E.-S."/>
            <person name="Seo M.-J."/>
        </authorList>
    </citation>
    <scope>NUCLEOTIDE SEQUENCE [LARGE SCALE GENOMIC DNA]</scope>
    <source>
        <strain evidence="7 8">MBLB1776</strain>
    </source>
</reference>
<evidence type="ECO:0000256" key="1">
    <source>
        <dbReference type="ARBA" id="ARBA00022490"/>
    </source>
</evidence>
<dbReference type="InterPro" id="IPR037923">
    <property type="entry name" value="HTH-like"/>
</dbReference>
<dbReference type="SMART" id="SM00342">
    <property type="entry name" value="HTH_ARAC"/>
    <property type="match status" value="1"/>
</dbReference>
<keyword evidence="2" id="KW-0805">Transcription regulation</keyword>
<dbReference type="InterPro" id="IPR018060">
    <property type="entry name" value="HTH_AraC"/>
</dbReference>
<name>A0AA96LB82_9BACL</name>
<evidence type="ECO:0000256" key="3">
    <source>
        <dbReference type="ARBA" id="ARBA00023125"/>
    </source>
</evidence>
<dbReference type="Gene3D" id="2.60.120.10">
    <property type="entry name" value="Jelly Rolls"/>
    <property type="match status" value="1"/>
</dbReference>
<dbReference type="Gene3D" id="1.10.10.60">
    <property type="entry name" value="Homeodomain-like"/>
    <property type="match status" value="2"/>
</dbReference>
<dbReference type="SUPFAM" id="SSF46689">
    <property type="entry name" value="Homeodomain-like"/>
    <property type="match status" value="2"/>
</dbReference>
<evidence type="ECO:0000313" key="7">
    <source>
        <dbReference type="EMBL" id="WNQ10704.1"/>
    </source>
</evidence>
<dbReference type="InterPro" id="IPR014710">
    <property type="entry name" value="RmlC-like_jellyroll"/>
</dbReference>
<proteinExistence type="predicted"/>
<evidence type="ECO:0000256" key="2">
    <source>
        <dbReference type="ARBA" id="ARBA00023015"/>
    </source>
</evidence>
<dbReference type="AlphaFoldDB" id="A0AA96LB82"/>
<dbReference type="PANTHER" id="PTHR46796:SF13">
    <property type="entry name" value="HTH-TYPE TRANSCRIPTIONAL ACTIVATOR RHAS"/>
    <property type="match status" value="1"/>
</dbReference>
<organism evidence="7 8">
    <name type="scientific">Paenibacillus aurantius</name>
    <dbReference type="NCBI Taxonomy" id="2918900"/>
    <lineage>
        <taxon>Bacteria</taxon>
        <taxon>Bacillati</taxon>
        <taxon>Bacillota</taxon>
        <taxon>Bacilli</taxon>
        <taxon>Bacillales</taxon>
        <taxon>Paenibacillaceae</taxon>
        <taxon>Paenibacillus</taxon>
    </lineage>
</organism>
<feature type="domain" description="HTH araC/xylS-type" evidence="6">
    <location>
        <begin position="175"/>
        <end position="273"/>
    </location>
</feature>
<dbReference type="SUPFAM" id="SSF51215">
    <property type="entry name" value="Regulatory protein AraC"/>
    <property type="match status" value="1"/>
</dbReference>
<accession>A0AA96LB82</accession>
<evidence type="ECO:0000259" key="6">
    <source>
        <dbReference type="PROSITE" id="PS01124"/>
    </source>
</evidence>
<dbReference type="PROSITE" id="PS00041">
    <property type="entry name" value="HTH_ARAC_FAMILY_1"/>
    <property type="match status" value="1"/>
</dbReference>
<dbReference type="GO" id="GO:0003700">
    <property type="term" value="F:DNA-binding transcription factor activity"/>
    <property type="evidence" value="ECO:0007669"/>
    <property type="project" value="InterPro"/>
</dbReference>
<dbReference type="PANTHER" id="PTHR46796">
    <property type="entry name" value="HTH-TYPE TRANSCRIPTIONAL ACTIVATOR RHAS-RELATED"/>
    <property type="match status" value="1"/>
</dbReference>
<keyword evidence="3" id="KW-0238">DNA-binding</keyword>
<evidence type="ECO:0000256" key="4">
    <source>
        <dbReference type="ARBA" id="ARBA00023159"/>
    </source>
</evidence>
<keyword evidence="8" id="KW-1185">Reference proteome</keyword>
<sequence length="279" mass="31672">MHPSAQLLTDALRVRFLHINQYRLDSAWKISQRKLEPTVLWYISEGCCHLSVDGHPYIGEAGDILVIPGGSILSSRTLSTTAVVVSVNLEADISFLSQRSWALLLHVPVKPMLNSSELVTLFNRMLRTYESPTAGQALLLQADLLRMMGILLDQSHSDDLDGSTPLVTCTDPRIRSVIEYLIRNPARQPSLTELAELAGVSESHLRKLFVRETGLAPLSFVQRLKIDQAKRRLRETNERISDIAYSLGYEDANYFSRLFRRVVNSSAVDFRRRYRDWMS</sequence>
<dbReference type="Pfam" id="PF12833">
    <property type="entry name" value="HTH_18"/>
    <property type="match status" value="1"/>
</dbReference>
<dbReference type="InterPro" id="IPR018062">
    <property type="entry name" value="HTH_AraC-typ_CS"/>
</dbReference>
<dbReference type="PROSITE" id="PS01124">
    <property type="entry name" value="HTH_ARAC_FAMILY_2"/>
    <property type="match status" value="1"/>
</dbReference>
<keyword evidence="5" id="KW-0804">Transcription</keyword>
<dbReference type="EMBL" id="CP130318">
    <property type="protein sequence ID" value="WNQ10704.1"/>
    <property type="molecule type" value="Genomic_DNA"/>
</dbReference>
<dbReference type="KEGG" id="paun:MJA45_24285"/>
<dbReference type="GO" id="GO:0043565">
    <property type="term" value="F:sequence-specific DNA binding"/>
    <property type="evidence" value="ECO:0007669"/>
    <property type="project" value="InterPro"/>
</dbReference>
<dbReference type="RefSeq" id="WP_315604478.1">
    <property type="nucleotide sequence ID" value="NZ_CP130318.1"/>
</dbReference>
<dbReference type="Proteomes" id="UP001305702">
    <property type="component" value="Chromosome"/>
</dbReference>
<dbReference type="InterPro" id="IPR009057">
    <property type="entry name" value="Homeodomain-like_sf"/>
</dbReference>
<dbReference type="InterPro" id="IPR050204">
    <property type="entry name" value="AraC_XylS_family_regulators"/>
</dbReference>
<evidence type="ECO:0000313" key="8">
    <source>
        <dbReference type="Proteomes" id="UP001305702"/>
    </source>
</evidence>
<evidence type="ECO:0000256" key="5">
    <source>
        <dbReference type="ARBA" id="ARBA00023163"/>
    </source>
</evidence>
<protein>
    <submittedName>
        <fullName evidence="7">AraC family transcriptional regulator</fullName>
    </submittedName>
</protein>
<keyword evidence="4" id="KW-0010">Activator</keyword>
<gene>
    <name evidence="7" type="ORF">MJA45_24285</name>
</gene>
<keyword evidence="1" id="KW-0963">Cytoplasm</keyword>